<dbReference type="PANTHER" id="PTHR24421">
    <property type="entry name" value="NITRATE/NITRITE SENSOR PROTEIN NARX-RELATED"/>
    <property type="match status" value="1"/>
</dbReference>
<evidence type="ECO:0000256" key="4">
    <source>
        <dbReference type="SAM" id="Phobius"/>
    </source>
</evidence>
<feature type="transmembrane region" description="Helical" evidence="4">
    <location>
        <begin position="377"/>
        <end position="397"/>
    </location>
</feature>
<dbReference type="InterPro" id="IPR003594">
    <property type="entry name" value="HATPase_dom"/>
</dbReference>
<sequence length="655" mass="75164">MPGWACAQTADVVVLTETDDLREKLSIESALELYVDSSRQQPLSGIELQPFRSVGRTIPNVGYTGATAHPNPIWLRFRIHNATHQNAQLYARINFWCFDSLQFFVVDPARDSLLTASSVLGWRTPVEARPLADRNFSFPLSIPAGVERVAYLRVYKLRGTQVIPLTLWHRAGYLANMPGEYLFWGGVLLSLLFVAVMSLFFFITTRDHIYWSYTLCVLCLIGFFFINDGFMNQFAFDAQFWLPRQNIYFLFPLLLFYSQLVFIRTFLPLQRTPARWLHRFSTVGLLAGLACILMLTAELLVTYPPGLEVTFMRVFTLLYWLPMPLIGAFVVVSIGRRYYVAAGWLYLVSVSPFYLLNFGQVMANFGLIPTYRPLVDFRWYAVAALFEVLALTFGLAYRYKLMRDRNDELLSSQREKERTTYVSEVQSLALRNNMLEEKERIARDLHDNVGAQLALMITSLLHISRQAEQVPVTGGRMGESHSDERMPRLADELRAVVGYAREAIRTLRETIWAINQESFTIEEFGERLNQYVNRYVQQINGLEVTVQIDGEPNEPLSSVQVLNFFRIVQEALSNVVKHAQATHADVRLITRPDGAFHLTIHDNGRGLNETRDEIDDRHYGIHNMKRRAEELGSQFRIYDHNGTVVDVVRHGAEKG</sequence>
<name>A0ABS3JKB7_9BACT</name>
<organism evidence="6 7">
    <name type="scientific">Fibrella forsythiae</name>
    <dbReference type="NCBI Taxonomy" id="2817061"/>
    <lineage>
        <taxon>Bacteria</taxon>
        <taxon>Pseudomonadati</taxon>
        <taxon>Bacteroidota</taxon>
        <taxon>Cytophagia</taxon>
        <taxon>Cytophagales</taxon>
        <taxon>Spirosomataceae</taxon>
        <taxon>Fibrella</taxon>
    </lineage>
</organism>
<protein>
    <submittedName>
        <fullName evidence="6">Histidine kinase</fullName>
    </submittedName>
</protein>
<keyword evidence="4" id="KW-0472">Membrane</keyword>
<feature type="transmembrane region" description="Helical" evidence="4">
    <location>
        <begin position="338"/>
        <end position="357"/>
    </location>
</feature>
<proteinExistence type="predicted"/>
<dbReference type="Gene3D" id="3.30.565.10">
    <property type="entry name" value="Histidine kinase-like ATPase, C-terminal domain"/>
    <property type="match status" value="1"/>
</dbReference>
<dbReference type="GO" id="GO:0016301">
    <property type="term" value="F:kinase activity"/>
    <property type="evidence" value="ECO:0007669"/>
    <property type="project" value="UniProtKB-KW"/>
</dbReference>
<evidence type="ECO:0000259" key="5">
    <source>
        <dbReference type="SMART" id="SM00387"/>
    </source>
</evidence>
<dbReference type="Proteomes" id="UP000664628">
    <property type="component" value="Unassembled WGS sequence"/>
</dbReference>
<dbReference type="InterPro" id="IPR050482">
    <property type="entry name" value="Sensor_HK_TwoCompSys"/>
</dbReference>
<dbReference type="SUPFAM" id="SSF55874">
    <property type="entry name" value="ATPase domain of HSP90 chaperone/DNA topoisomerase II/histidine kinase"/>
    <property type="match status" value="1"/>
</dbReference>
<feature type="transmembrane region" description="Helical" evidence="4">
    <location>
        <begin position="247"/>
        <end position="267"/>
    </location>
</feature>
<keyword evidence="2 6" id="KW-0418">Kinase</keyword>
<feature type="transmembrane region" description="Helical" evidence="4">
    <location>
        <begin position="210"/>
        <end position="227"/>
    </location>
</feature>
<evidence type="ECO:0000256" key="1">
    <source>
        <dbReference type="ARBA" id="ARBA00022679"/>
    </source>
</evidence>
<keyword evidence="4" id="KW-0812">Transmembrane</keyword>
<comment type="caution">
    <text evidence="6">The sequence shown here is derived from an EMBL/GenBank/DDBJ whole genome shotgun (WGS) entry which is preliminary data.</text>
</comment>
<dbReference type="SMART" id="SM00387">
    <property type="entry name" value="HATPase_c"/>
    <property type="match status" value="1"/>
</dbReference>
<evidence type="ECO:0000256" key="3">
    <source>
        <dbReference type="ARBA" id="ARBA00023012"/>
    </source>
</evidence>
<dbReference type="EMBL" id="JAFMYW010000005">
    <property type="protein sequence ID" value="MBO0950435.1"/>
    <property type="molecule type" value="Genomic_DNA"/>
</dbReference>
<feature type="transmembrane region" description="Helical" evidence="4">
    <location>
        <begin position="181"/>
        <end position="203"/>
    </location>
</feature>
<gene>
    <name evidence="6" type="ORF">J2I46_17700</name>
</gene>
<feature type="domain" description="Histidine kinase/HSP90-like ATPase" evidence="5">
    <location>
        <begin position="559"/>
        <end position="653"/>
    </location>
</feature>
<keyword evidence="4" id="KW-1133">Transmembrane helix</keyword>
<dbReference type="Pfam" id="PF07695">
    <property type="entry name" value="7TMR-DISM_7TM"/>
    <property type="match status" value="1"/>
</dbReference>
<dbReference type="Pfam" id="PF07696">
    <property type="entry name" value="7TMR-DISMED2"/>
    <property type="match status" value="1"/>
</dbReference>
<feature type="transmembrane region" description="Helical" evidence="4">
    <location>
        <begin position="279"/>
        <end position="303"/>
    </location>
</feature>
<dbReference type="CDD" id="cd16917">
    <property type="entry name" value="HATPase_UhpB-NarQ-NarX-like"/>
    <property type="match status" value="1"/>
</dbReference>
<dbReference type="InterPro" id="IPR011622">
    <property type="entry name" value="7TMR_DISM_rcpt_extracell_dom2"/>
</dbReference>
<dbReference type="RefSeq" id="WP_207330385.1">
    <property type="nucleotide sequence ID" value="NZ_JAFMYW010000005.1"/>
</dbReference>
<feature type="transmembrane region" description="Helical" evidence="4">
    <location>
        <begin position="309"/>
        <end position="331"/>
    </location>
</feature>
<dbReference type="Gene3D" id="1.20.5.1930">
    <property type="match status" value="1"/>
</dbReference>
<dbReference type="Pfam" id="PF02518">
    <property type="entry name" value="HATPase_c"/>
    <property type="match status" value="1"/>
</dbReference>
<dbReference type="InterPro" id="IPR011712">
    <property type="entry name" value="Sig_transdc_His_kin_sub3_dim/P"/>
</dbReference>
<evidence type="ECO:0000313" key="6">
    <source>
        <dbReference type="EMBL" id="MBO0950435.1"/>
    </source>
</evidence>
<keyword evidence="1" id="KW-0808">Transferase</keyword>
<dbReference type="InterPro" id="IPR011623">
    <property type="entry name" value="7TMR_DISM_rcpt_extracell_dom1"/>
</dbReference>
<keyword evidence="7" id="KW-1185">Reference proteome</keyword>
<evidence type="ECO:0000256" key="2">
    <source>
        <dbReference type="ARBA" id="ARBA00022777"/>
    </source>
</evidence>
<keyword evidence="3" id="KW-0902">Two-component regulatory system</keyword>
<accession>A0ABS3JKB7</accession>
<dbReference type="InterPro" id="IPR036890">
    <property type="entry name" value="HATPase_C_sf"/>
</dbReference>
<dbReference type="Gene3D" id="2.60.40.2380">
    <property type="match status" value="1"/>
</dbReference>
<reference evidence="6 7" key="1">
    <citation type="submission" date="2021-03" db="EMBL/GenBank/DDBJ databases">
        <title>Fibrella sp. HMF5405 genome sequencing and assembly.</title>
        <authorList>
            <person name="Kang H."/>
            <person name="Kim H."/>
            <person name="Bae S."/>
            <person name="Joh K."/>
        </authorList>
    </citation>
    <scope>NUCLEOTIDE SEQUENCE [LARGE SCALE GENOMIC DNA]</scope>
    <source>
        <strain evidence="6 7">HMF5405</strain>
    </source>
</reference>
<dbReference type="Pfam" id="PF07730">
    <property type="entry name" value="HisKA_3"/>
    <property type="match status" value="1"/>
</dbReference>
<evidence type="ECO:0000313" key="7">
    <source>
        <dbReference type="Proteomes" id="UP000664628"/>
    </source>
</evidence>